<reference evidence="5" key="1">
    <citation type="journal article" date="2019" name="Int. J. Syst. Evol. Microbiol.">
        <title>The Global Catalogue of Microorganisms (GCM) 10K type strain sequencing project: providing services to taxonomists for standard genome sequencing and annotation.</title>
        <authorList>
            <consortium name="The Broad Institute Genomics Platform"/>
            <consortium name="The Broad Institute Genome Sequencing Center for Infectious Disease"/>
            <person name="Wu L."/>
            <person name="Ma J."/>
        </authorList>
    </citation>
    <scope>NUCLEOTIDE SEQUENCE [LARGE SCALE GENOMIC DNA]</scope>
    <source>
        <strain evidence="5">NBRC 109341</strain>
    </source>
</reference>
<dbReference type="InterPro" id="IPR038161">
    <property type="entry name" value="VirB9/CagX/TrbG_C_sf"/>
</dbReference>
<keyword evidence="2 3" id="KW-0732">Signal</keyword>
<evidence type="ECO:0000313" key="5">
    <source>
        <dbReference type="Proteomes" id="UP001156903"/>
    </source>
</evidence>
<organism evidence="4 5">
    <name type="scientific">Hydrogenophaga electricum</name>
    <dbReference type="NCBI Taxonomy" id="1230953"/>
    <lineage>
        <taxon>Bacteria</taxon>
        <taxon>Pseudomonadati</taxon>
        <taxon>Pseudomonadota</taxon>
        <taxon>Betaproteobacteria</taxon>
        <taxon>Burkholderiales</taxon>
        <taxon>Comamonadaceae</taxon>
        <taxon>Hydrogenophaga</taxon>
    </lineage>
</organism>
<dbReference type="RefSeq" id="WP_284306831.1">
    <property type="nucleotide sequence ID" value="NZ_BSPB01000004.1"/>
</dbReference>
<dbReference type="Proteomes" id="UP001156903">
    <property type="component" value="Unassembled WGS sequence"/>
</dbReference>
<evidence type="ECO:0000313" key="4">
    <source>
        <dbReference type="EMBL" id="GLS13439.1"/>
    </source>
</evidence>
<protein>
    <submittedName>
        <fullName evidence="4">Type IV secretion system protein VirB9</fullName>
    </submittedName>
</protein>
<gene>
    <name evidence="4" type="ORF">GCM10007935_08680</name>
</gene>
<feature type="chain" id="PRO_5045237927" evidence="3">
    <location>
        <begin position="23"/>
        <end position="306"/>
    </location>
</feature>
<name>A0ABQ6C366_9BURK</name>
<dbReference type="Pfam" id="PF03524">
    <property type="entry name" value="CagX"/>
    <property type="match status" value="1"/>
</dbReference>
<comment type="similarity">
    <text evidence="1">Belongs to the TrbG/VirB9 family.</text>
</comment>
<sequence length="306" mass="32384">MNLLVLPLLLVPLTLAPLQVSAAQPGDKADPRLREVVYDANAVVTVPVKRGMVTLVEFDPGEVIAEVAVGQGGDCSKPDAAWCVAAQPGGRHLYVKAKSAADAPNNLAVITDRRSHTLRFVVLSDGDRQPPVYRLAIRSPKPATTALSPAEKELAALANLPPIPPPPTAQQIVAERLAARPTVLNTQYALAEGAASADIVPTMVFDDGRFTYLRFPGNREVPAVFHVLGDGSETLVNVRMEDDTLVVDRVSRRLMLRAGSAVVGIWNEAFDLEGSPAKGSTTVPGVQRVLKSDASVSSPSTLGAKP</sequence>
<dbReference type="InterPro" id="IPR033645">
    <property type="entry name" value="VirB9/CagX/TrbG_C"/>
</dbReference>
<dbReference type="Gene3D" id="2.60.40.2500">
    <property type="match status" value="1"/>
</dbReference>
<feature type="signal peptide" evidence="3">
    <location>
        <begin position="1"/>
        <end position="22"/>
    </location>
</feature>
<dbReference type="EMBL" id="BSPB01000004">
    <property type="protein sequence ID" value="GLS13439.1"/>
    <property type="molecule type" value="Genomic_DNA"/>
</dbReference>
<dbReference type="InterPro" id="IPR010258">
    <property type="entry name" value="Conjugal_tfr_TrbG/VirB9/CagX"/>
</dbReference>
<accession>A0ABQ6C366</accession>
<evidence type="ECO:0000256" key="1">
    <source>
        <dbReference type="ARBA" id="ARBA00006135"/>
    </source>
</evidence>
<dbReference type="CDD" id="cd06911">
    <property type="entry name" value="VirB9_CagX_TrbG"/>
    <property type="match status" value="1"/>
</dbReference>
<evidence type="ECO:0000256" key="3">
    <source>
        <dbReference type="SAM" id="SignalP"/>
    </source>
</evidence>
<comment type="caution">
    <text evidence="4">The sequence shown here is derived from an EMBL/GenBank/DDBJ whole genome shotgun (WGS) entry which is preliminary data.</text>
</comment>
<proteinExistence type="inferred from homology"/>
<keyword evidence="5" id="KW-1185">Reference proteome</keyword>
<evidence type="ECO:0000256" key="2">
    <source>
        <dbReference type="ARBA" id="ARBA00022729"/>
    </source>
</evidence>